<proteinExistence type="predicted"/>
<keyword evidence="1" id="KW-0732">Signal</keyword>
<feature type="chain" id="PRO_5032836586" description="Transmembrane protein" evidence="1">
    <location>
        <begin position="28"/>
        <end position="89"/>
    </location>
</feature>
<comment type="caution">
    <text evidence="2">The sequence shown here is derived from an EMBL/GenBank/DDBJ whole genome shotgun (WGS) entry which is preliminary data.</text>
</comment>
<dbReference type="EMBL" id="SWLB01000023">
    <property type="protein sequence ID" value="KAF3323213.1"/>
    <property type="molecule type" value="Genomic_DNA"/>
</dbReference>
<sequence>MTTNSSRFYPVLLILCLLFVYSSIAHSIRINNGIRMKEMHVSTSVQFVHSNAKKGNMGLLFHVVVQVVFSFQRDPDIDANNEQLRLKRN</sequence>
<dbReference type="Proteomes" id="UP000623129">
    <property type="component" value="Unassembled WGS sequence"/>
</dbReference>
<evidence type="ECO:0008006" key="4">
    <source>
        <dbReference type="Google" id="ProtNLM"/>
    </source>
</evidence>
<keyword evidence="3" id="KW-1185">Reference proteome</keyword>
<evidence type="ECO:0000256" key="1">
    <source>
        <dbReference type="SAM" id="SignalP"/>
    </source>
</evidence>
<accession>A0A833QPD0</accession>
<reference evidence="2" key="1">
    <citation type="submission" date="2020-01" db="EMBL/GenBank/DDBJ databases">
        <title>Genome sequence of Kobresia littledalei, the first chromosome-level genome in the family Cyperaceae.</title>
        <authorList>
            <person name="Qu G."/>
        </authorList>
    </citation>
    <scope>NUCLEOTIDE SEQUENCE</scope>
    <source>
        <strain evidence="2">C.B.Clarke</strain>
        <tissue evidence="2">Leaf</tissue>
    </source>
</reference>
<evidence type="ECO:0000313" key="3">
    <source>
        <dbReference type="Proteomes" id="UP000623129"/>
    </source>
</evidence>
<organism evidence="2 3">
    <name type="scientific">Carex littledalei</name>
    <dbReference type="NCBI Taxonomy" id="544730"/>
    <lineage>
        <taxon>Eukaryota</taxon>
        <taxon>Viridiplantae</taxon>
        <taxon>Streptophyta</taxon>
        <taxon>Embryophyta</taxon>
        <taxon>Tracheophyta</taxon>
        <taxon>Spermatophyta</taxon>
        <taxon>Magnoliopsida</taxon>
        <taxon>Liliopsida</taxon>
        <taxon>Poales</taxon>
        <taxon>Cyperaceae</taxon>
        <taxon>Cyperoideae</taxon>
        <taxon>Cariceae</taxon>
        <taxon>Carex</taxon>
        <taxon>Carex subgen. Euthyceras</taxon>
    </lineage>
</organism>
<protein>
    <recommendedName>
        <fullName evidence="4">Transmembrane protein</fullName>
    </recommendedName>
</protein>
<name>A0A833QPD0_9POAL</name>
<evidence type="ECO:0000313" key="2">
    <source>
        <dbReference type="EMBL" id="KAF3323213.1"/>
    </source>
</evidence>
<gene>
    <name evidence="2" type="ORF">FCM35_KLT11944</name>
</gene>
<feature type="signal peptide" evidence="1">
    <location>
        <begin position="1"/>
        <end position="27"/>
    </location>
</feature>
<dbReference type="AlphaFoldDB" id="A0A833QPD0"/>